<evidence type="ECO:0000256" key="10">
    <source>
        <dbReference type="SAM" id="Phobius"/>
    </source>
</evidence>
<comment type="subcellular location">
    <subcellularLocation>
        <location evidence="1">Membrane</location>
        <topology evidence="1">Multi-pass membrane protein</topology>
    </subcellularLocation>
</comment>
<organism evidence="11">
    <name type="scientific">Ellobium chinense</name>
    <dbReference type="NCBI Taxonomy" id="1628040"/>
    <lineage>
        <taxon>Eukaryota</taxon>
        <taxon>Metazoa</taxon>
        <taxon>Spiralia</taxon>
        <taxon>Lophotrochozoa</taxon>
        <taxon>Mollusca</taxon>
        <taxon>Gastropoda</taxon>
        <taxon>Heterobranchia</taxon>
        <taxon>Euthyneura</taxon>
        <taxon>Panpulmonata</taxon>
        <taxon>Eupulmonata</taxon>
        <taxon>Ellobiida</taxon>
        <taxon>Ellobioidea</taxon>
        <taxon>Ellobiidae</taxon>
        <taxon>Ellobium</taxon>
    </lineage>
</organism>
<evidence type="ECO:0000256" key="4">
    <source>
        <dbReference type="ARBA" id="ARBA00022692"/>
    </source>
</evidence>
<proteinExistence type="inferred from homology"/>
<feature type="transmembrane region" description="Helical" evidence="10">
    <location>
        <begin position="57"/>
        <end position="79"/>
    </location>
</feature>
<sequence length="95" mass="10681">MYLVLASTVLLCFFGWTFSRHRSHVLNLLITLEAAMLSILFFYYFVTVLYSSSSVLFLMLLTFAACEAAFGLSLLVSLIRLHGNDLVSSLTTTSW</sequence>
<name>A0A343BS51_9EUPU</name>
<reference evidence="11" key="1">
    <citation type="journal article" date="2016" name="Mitochondrial DNA Part B Resour">
        <title>Complete mitochondrial genome of the Endangered species Ellobium chinense (Pulmonata, Ellobiidae) from Korea.</title>
        <authorList>
            <person name="Jun J."/>
            <person name="Choi E.H."/>
            <person name="Kil H.J."/>
        </authorList>
    </citation>
    <scope>NUCLEOTIDE SEQUENCE</scope>
</reference>
<accession>A0A343BS51</accession>
<evidence type="ECO:0000256" key="2">
    <source>
        <dbReference type="ARBA" id="ARBA00010519"/>
    </source>
</evidence>
<evidence type="ECO:0000256" key="3">
    <source>
        <dbReference type="ARBA" id="ARBA00016612"/>
    </source>
</evidence>
<keyword evidence="4 10" id="KW-0812">Transmembrane</keyword>
<dbReference type="GO" id="GO:0016020">
    <property type="term" value="C:membrane"/>
    <property type="evidence" value="ECO:0007669"/>
    <property type="project" value="UniProtKB-SubCell"/>
</dbReference>
<keyword evidence="5" id="KW-1278">Translocase</keyword>
<dbReference type="EMBL" id="KY056647">
    <property type="protein sequence ID" value="AQX92059.1"/>
    <property type="molecule type" value="Genomic_DNA"/>
</dbReference>
<dbReference type="Gene3D" id="1.10.287.3510">
    <property type="match status" value="1"/>
</dbReference>
<feature type="transmembrane region" description="Helical" evidence="10">
    <location>
        <begin position="29"/>
        <end position="50"/>
    </location>
</feature>
<protein>
    <recommendedName>
        <fullName evidence="3">NADH-ubiquinone oxidoreductase chain 4L</fullName>
    </recommendedName>
    <alternativeName>
        <fullName evidence="9">NADH dehydrogenase subunit 4L</fullName>
    </alternativeName>
</protein>
<dbReference type="GeneID" id="32229144"/>
<evidence type="ECO:0000256" key="8">
    <source>
        <dbReference type="ARBA" id="ARBA00023136"/>
    </source>
</evidence>
<dbReference type="InterPro" id="IPR039428">
    <property type="entry name" value="NUOK/Mnh_C1-like"/>
</dbReference>
<dbReference type="CTD" id="4539"/>
<evidence type="ECO:0000256" key="9">
    <source>
        <dbReference type="ARBA" id="ARBA00031586"/>
    </source>
</evidence>
<dbReference type="AlphaFoldDB" id="A0A343BS51"/>
<evidence type="ECO:0000256" key="5">
    <source>
        <dbReference type="ARBA" id="ARBA00022967"/>
    </source>
</evidence>
<evidence type="ECO:0000313" key="11">
    <source>
        <dbReference type="EMBL" id="AQX92059.1"/>
    </source>
</evidence>
<keyword evidence="8 10" id="KW-0472">Membrane</keyword>
<evidence type="ECO:0000256" key="7">
    <source>
        <dbReference type="ARBA" id="ARBA00023027"/>
    </source>
</evidence>
<geneLocation type="mitochondrion" evidence="11"/>
<dbReference type="RefSeq" id="YP_009353572.1">
    <property type="nucleotide sequence ID" value="NC_034292.1"/>
</dbReference>
<gene>
    <name evidence="11" type="primary">ND4L</name>
</gene>
<dbReference type="Pfam" id="PF00420">
    <property type="entry name" value="Oxidored_q2"/>
    <property type="match status" value="1"/>
</dbReference>
<evidence type="ECO:0000256" key="1">
    <source>
        <dbReference type="ARBA" id="ARBA00004141"/>
    </source>
</evidence>
<evidence type="ECO:0000256" key="6">
    <source>
        <dbReference type="ARBA" id="ARBA00022989"/>
    </source>
</evidence>
<comment type="similarity">
    <text evidence="2">Belongs to the complex I subunit 4L family.</text>
</comment>
<keyword evidence="6 10" id="KW-1133">Transmembrane helix</keyword>
<keyword evidence="7" id="KW-0520">NAD</keyword>
<keyword evidence="11" id="KW-0496">Mitochondrion</keyword>